<organism evidence="2 3">
    <name type="scientific">Devosia geojensis</name>
    <dbReference type="NCBI Taxonomy" id="443610"/>
    <lineage>
        <taxon>Bacteria</taxon>
        <taxon>Pseudomonadati</taxon>
        <taxon>Pseudomonadota</taxon>
        <taxon>Alphaproteobacteria</taxon>
        <taxon>Hyphomicrobiales</taxon>
        <taxon>Devosiaceae</taxon>
        <taxon>Devosia</taxon>
    </lineage>
</organism>
<dbReference type="InterPro" id="IPR029068">
    <property type="entry name" value="Glyas_Bleomycin-R_OHBP_Dase"/>
</dbReference>
<evidence type="ECO:0000259" key="1">
    <source>
        <dbReference type="PROSITE" id="PS51819"/>
    </source>
</evidence>
<dbReference type="InterPro" id="IPR037523">
    <property type="entry name" value="VOC_core"/>
</dbReference>
<dbReference type="SUPFAM" id="SSF54593">
    <property type="entry name" value="Glyoxalase/Bleomycin resistance protein/Dihydroxybiphenyl dioxygenase"/>
    <property type="match status" value="1"/>
</dbReference>
<dbReference type="Pfam" id="PF00903">
    <property type="entry name" value="Glyoxalase"/>
    <property type="match status" value="1"/>
</dbReference>
<dbReference type="PROSITE" id="PS51819">
    <property type="entry name" value="VOC"/>
    <property type="match status" value="1"/>
</dbReference>
<name>A0A0F5FV28_9HYPH</name>
<reference evidence="2 3" key="1">
    <citation type="submission" date="2015-03" db="EMBL/GenBank/DDBJ databases">
        <authorList>
            <person name="Hassan Y.I."/>
            <person name="Lepp D."/>
            <person name="Li X.-Z."/>
            <person name="Zhou T."/>
        </authorList>
    </citation>
    <scope>NUCLEOTIDE SEQUENCE [LARGE SCALE GENOMIC DNA]</scope>
    <source>
        <strain evidence="2 3">BD-c194</strain>
    </source>
</reference>
<dbReference type="STRING" id="443610.VE25_05620"/>
<evidence type="ECO:0000313" key="2">
    <source>
        <dbReference type="EMBL" id="KKB12714.1"/>
    </source>
</evidence>
<dbReference type="AlphaFoldDB" id="A0A0F5FV28"/>
<feature type="domain" description="VOC" evidence="1">
    <location>
        <begin position="5"/>
        <end position="122"/>
    </location>
</feature>
<evidence type="ECO:0000313" key="3">
    <source>
        <dbReference type="Proteomes" id="UP000033632"/>
    </source>
</evidence>
<gene>
    <name evidence="2" type="ORF">VE25_05620</name>
</gene>
<accession>A0A0F5FV28</accession>
<protein>
    <recommendedName>
        <fullName evidence="1">VOC domain-containing protein</fullName>
    </recommendedName>
</protein>
<comment type="caution">
    <text evidence="2">The sequence shown here is derived from an EMBL/GenBank/DDBJ whole genome shotgun (WGS) entry which is preliminary data.</text>
</comment>
<dbReference type="PATRIC" id="fig|443610.3.peg.3676"/>
<dbReference type="EMBL" id="JZEX01000059">
    <property type="protein sequence ID" value="KKB12714.1"/>
    <property type="molecule type" value="Genomic_DNA"/>
</dbReference>
<dbReference type="OrthoDB" id="8076422at2"/>
<dbReference type="Proteomes" id="UP000033632">
    <property type="component" value="Unassembled WGS sequence"/>
</dbReference>
<keyword evidence="3" id="KW-1185">Reference proteome</keyword>
<sequence length="135" mass="14713">MTATTGLSTNLLTRDIRGSTDFYQRLTGFELVRSEPWYALLAPGPDSDAQLGLIDWVSEFVPKAARGEAQGSYIEIVVPDVIAALDAVRSFDIEIIEQPGDVHGERAVLRDLDGHVVTLITPQGRFAVPPEQHVG</sequence>
<dbReference type="Gene3D" id="3.10.180.10">
    <property type="entry name" value="2,3-Dihydroxybiphenyl 1,2-Dioxygenase, domain 1"/>
    <property type="match status" value="1"/>
</dbReference>
<proteinExistence type="predicted"/>
<dbReference type="InterPro" id="IPR004360">
    <property type="entry name" value="Glyas_Fos-R_dOase_dom"/>
</dbReference>
<dbReference type="RefSeq" id="WP_046107620.1">
    <property type="nucleotide sequence ID" value="NZ_JZEX01000059.1"/>
</dbReference>